<keyword evidence="12" id="KW-0407">Ion channel</keyword>
<feature type="transmembrane region" description="Helical" evidence="16">
    <location>
        <begin position="52"/>
        <end position="69"/>
    </location>
</feature>
<feature type="domain" description="Ionotropic glutamate receptor C-terminal" evidence="17">
    <location>
        <begin position="2"/>
        <end position="353"/>
    </location>
</feature>
<name>A0ABD0YTR4_9HEMI</name>
<keyword evidence="3" id="KW-0813">Transport</keyword>
<evidence type="ECO:0000313" key="19">
    <source>
        <dbReference type="Proteomes" id="UP001558652"/>
    </source>
</evidence>
<gene>
    <name evidence="18" type="ORF">AAG570_006335</name>
</gene>
<dbReference type="SMART" id="SM00079">
    <property type="entry name" value="PBPe"/>
    <property type="match status" value="1"/>
</dbReference>
<feature type="site" description="Interaction with the cone snail toxin Con-ikot-ikot" evidence="14">
    <location>
        <position position="218"/>
    </location>
</feature>
<evidence type="ECO:0000256" key="10">
    <source>
        <dbReference type="ARBA" id="ARBA00023180"/>
    </source>
</evidence>
<evidence type="ECO:0000313" key="18">
    <source>
        <dbReference type="EMBL" id="KAL1139351.1"/>
    </source>
</evidence>
<keyword evidence="4" id="KW-1003">Cell membrane</keyword>
<evidence type="ECO:0000256" key="1">
    <source>
        <dbReference type="ARBA" id="ARBA00004651"/>
    </source>
</evidence>
<feature type="transmembrane region" description="Helical" evidence="16">
    <location>
        <begin position="89"/>
        <end position="107"/>
    </location>
</feature>
<evidence type="ECO:0000256" key="11">
    <source>
        <dbReference type="ARBA" id="ARBA00023286"/>
    </source>
</evidence>
<evidence type="ECO:0000256" key="9">
    <source>
        <dbReference type="ARBA" id="ARBA00023170"/>
    </source>
</evidence>
<feature type="binding site" evidence="13">
    <location>
        <position position="49"/>
    </location>
    <ligand>
        <name>L-glutamate</name>
        <dbReference type="ChEBI" id="CHEBI:29985"/>
    </ligand>
</feature>
<feature type="binding site" evidence="13">
    <location>
        <position position="290"/>
    </location>
    <ligand>
        <name>L-glutamate</name>
        <dbReference type="ChEBI" id="CHEBI:29985"/>
    </ligand>
</feature>
<dbReference type="GO" id="GO:0005886">
    <property type="term" value="C:plasma membrane"/>
    <property type="evidence" value="ECO:0007669"/>
    <property type="project" value="UniProtKB-SubCell"/>
</dbReference>
<evidence type="ECO:0000256" key="4">
    <source>
        <dbReference type="ARBA" id="ARBA00022475"/>
    </source>
</evidence>
<evidence type="ECO:0000256" key="15">
    <source>
        <dbReference type="PIRSR" id="PIRSR601508-3"/>
    </source>
</evidence>
<dbReference type="InterPro" id="IPR001320">
    <property type="entry name" value="Iontro_rcpt_C"/>
</dbReference>
<dbReference type="GO" id="GO:0034220">
    <property type="term" value="P:monoatomic ion transmembrane transport"/>
    <property type="evidence" value="ECO:0007669"/>
    <property type="project" value="UniProtKB-KW"/>
</dbReference>
<dbReference type="PANTHER" id="PTHR18966">
    <property type="entry name" value="IONOTROPIC GLUTAMATE RECEPTOR"/>
    <property type="match status" value="1"/>
</dbReference>
<accession>A0ABD0YTR4</accession>
<feature type="site" description="Interaction with the cone snail toxin Con-ikot-ikot" evidence="14">
    <location>
        <position position="18"/>
    </location>
</feature>
<evidence type="ECO:0000256" key="14">
    <source>
        <dbReference type="PIRSR" id="PIRSR601508-2"/>
    </source>
</evidence>
<keyword evidence="19" id="KW-1185">Reference proteome</keyword>
<dbReference type="EMBL" id="JBFDAA010000002">
    <property type="protein sequence ID" value="KAL1139351.1"/>
    <property type="molecule type" value="Genomic_DNA"/>
</dbReference>
<dbReference type="AlphaFoldDB" id="A0ABD0YTR4"/>
<evidence type="ECO:0000259" key="17">
    <source>
        <dbReference type="SMART" id="SM00079"/>
    </source>
</evidence>
<keyword evidence="8 16" id="KW-0472">Membrane</keyword>
<keyword evidence="11" id="KW-1071">Ligand-gated ion channel</keyword>
<reference evidence="18 19" key="1">
    <citation type="submission" date="2024-07" db="EMBL/GenBank/DDBJ databases">
        <title>Chromosome-level genome assembly of the water stick insect Ranatra chinensis (Heteroptera: Nepidae).</title>
        <authorList>
            <person name="Liu X."/>
        </authorList>
    </citation>
    <scope>NUCLEOTIDE SEQUENCE [LARGE SCALE GENOMIC DNA]</scope>
    <source>
        <strain evidence="18">Cailab_2021Rc</strain>
        <tissue evidence="18">Muscle</tissue>
    </source>
</reference>
<dbReference type="Pfam" id="PF10613">
    <property type="entry name" value="Lig_chan-Glu_bd"/>
    <property type="match status" value="1"/>
</dbReference>
<feature type="transmembrane region" description="Helical" evidence="16">
    <location>
        <begin position="372"/>
        <end position="396"/>
    </location>
</feature>
<dbReference type="FunFam" id="1.10.287.70:FF:000143">
    <property type="entry name" value="Probable glutamate receptor"/>
    <property type="match status" value="1"/>
</dbReference>
<evidence type="ECO:0000256" key="13">
    <source>
        <dbReference type="PIRSR" id="PIRSR601508-1"/>
    </source>
</evidence>
<organism evidence="18 19">
    <name type="scientific">Ranatra chinensis</name>
    <dbReference type="NCBI Taxonomy" id="642074"/>
    <lineage>
        <taxon>Eukaryota</taxon>
        <taxon>Metazoa</taxon>
        <taxon>Ecdysozoa</taxon>
        <taxon>Arthropoda</taxon>
        <taxon>Hexapoda</taxon>
        <taxon>Insecta</taxon>
        <taxon>Pterygota</taxon>
        <taxon>Neoptera</taxon>
        <taxon>Paraneoptera</taxon>
        <taxon>Hemiptera</taxon>
        <taxon>Heteroptera</taxon>
        <taxon>Panheteroptera</taxon>
        <taxon>Nepomorpha</taxon>
        <taxon>Nepidae</taxon>
        <taxon>Ranatrinae</taxon>
        <taxon>Ranatra</taxon>
    </lineage>
</organism>
<dbReference type="InterPro" id="IPR001508">
    <property type="entry name" value="Iono_Glu_rcpt_met"/>
</dbReference>
<keyword evidence="5 16" id="KW-0812">Transmembrane</keyword>
<feature type="binding site" evidence="13">
    <location>
        <position position="44"/>
    </location>
    <ligand>
        <name>L-glutamate</name>
        <dbReference type="ChEBI" id="CHEBI:29985"/>
    </ligand>
</feature>
<comment type="similarity">
    <text evidence="2">Belongs to the glutamate-gated ion channel (TC 1.A.10.1) family.</text>
</comment>
<dbReference type="SUPFAM" id="SSF81324">
    <property type="entry name" value="Voltage-gated potassium channels"/>
    <property type="match status" value="1"/>
</dbReference>
<comment type="subcellular location">
    <subcellularLocation>
        <location evidence="1">Cell membrane</location>
        <topology evidence="1">Multi-pass membrane protein</topology>
    </subcellularLocation>
</comment>
<proteinExistence type="inferred from homology"/>
<dbReference type="SUPFAM" id="SSF53850">
    <property type="entry name" value="Periplasmic binding protein-like II"/>
    <property type="match status" value="1"/>
</dbReference>
<dbReference type="Gene3D" id="1.10.287.70">
    <property type="match status" value="1"/>
</dbReference>
<dbReference type="Gene3D" id="3.40.190.10">
    <property type="entry name" value="Periplasmic binding protein-like II"/>
    <property type="match status" value="3"/>
</dbReference>
<evidence type="ECO:0000256" key="8">
    <source>
        <dbReference type="ARBA" id="ARBA00023136"/>
    </source>
</evidence>
<evidence type="ECO:0000256" key="16">
    <source>
        <dbReference type="SAM" id="Phobius"/>
    </source>
</evidence>
<keyword evidence="6 16" id="KW-1133">Transmembrane helix</keyword>
<keyword evidence="15" id="KW-1015">Disulfide bond</keyword>
<evidence type="ECO:0000256" key="3">
    <source>
        <dbReference type="ARBA" id="ARBA00022448"/>
    </source>
</evidence>
<keyword evidence="9" id="KW-0675">Receptor</keyword>
<dbReference type="Pfam" id="PF00060">
    <property type="entry name" value="Lig_chan"/>
    <property type="match status" value="1"/>
</dbReference>
<dbReference type="Proteomes" id="UP001558652">
    <property type="component" value="Unassembled WGS sequence"/>
</dbReference>
<evidence type="ECO:0000256" key="2">
    <source>
        <dbReference type="ARBA" id="ARBA00008685"/>
    </source>
</evidence>
<dbReference type="PRINTS" id="PR00177">
    <property type="entry name" value="NMDARECEPTOR"/>
</dbReference>
<dbReference type="InterPro" id="IPR019594">
    <property type="entry name" value="Glu/Gly-bd"/>
</dbReference>
<evidence type="ECO:0000256" key="6">
    <source>
        <dbReference type="ARBA" id="ARBA00022989"/>
    </source>
</evidence>
<feature type="site" description="Crucial to convey clamshell closure to channel opening" evidence="14">
    <location>
        <position position="191"/>
    </location>
</feature>
<dbReference type="InterPro" id="IPR015683">
    <property type="entry name" value="Ionotropic_Glu_rcpt"/>
</dbReference>
<feature type="transmembrane region" description="Helical" evidence="16">
    <location>
        <begin position="24"/>
        <end position="45"/>
    </location>
</feature>
<evidence type="ECO:0000256" key="12">
    <source>
        <dbReference type="ARBA" id="ARBA00023303"/>
    </source>
</evidence>
<evidence type="ECO:0000256" key="7">
    <source>
        <dbReference type="ARBA" id="ARBA00023065"/>
    </source>
</evidence>
<protein>
    <recommendedName>
        <fullName evidence="17">Ionotropic glutamate receptor C-terminal domain-containing protein</fullName>
    </recommendedName>
</protein>
<feature type="disulfide bond" evidence="15">
    <location>
        <begin position="302"/>
        <end position="358"/>
    </location>
</feature>
<keyword evidence="7" id="KW-0406">Ion transport</keyword>
<feature type="transmembrane region" description="Helical" evidence="16">
    <location>
        <begin position="162"/>
        <end position="184"/>
    </location>
</feature>
<comment type="caution">
    <text evidence="18">The sequence shown here is derived from an EMBL/GenBank/DDBJ whole genome shotgun (WGS) entry which is preliminary data.</text>
</comment>
<evidence type="ECO:0000256" key="5">
    <source>
        <dbReference type="ARBA" id="ARBA00022692"/>
    </source>
</evidence>
<keyword evidence="10" id="KW-0325">Glycoprotein</keyword>
<sequence length="441" mass="50521">MDMDFDYKLVTSYDFGRRLRNGTWTGLVGLLAGGKIDIIVGALTVTSKREEVIDFITPYFLHTGIGIVIRRPSHGKSLFKFMTVFRGEVWLSILSAITATTLMIWLLDKYSPYSSRNITNKYHKRCRKFSLKESFWFAVTSFTPQGGGELPNCLSARILVGAYWIFVVLVLATFTANLAAFLTVEQIESPVKSLEQLSKQSRIKYTVVKNSIAHTYIKNMKIAEEMLYKMWEKIAINYSCHGLEVWDYPVKEQFGGMLAAIEKTKFVPSFKEGIQKVLMNEDAGFSLIHDAVEIKYHIQKYCKLTTIGEPFAKRPYAIAVQQGSRWTQELARRLLELQKIRFFESLHLKYWNITKSKCNSLQENEGISLQSLGGVFIATLSGLLLSVISLCVEVIFKKRNKINMKTFKPPFKQNVYPDLITDKEFGLGFIKKTVLEEFIFQ</sequence>